<keyword evidence="5" id="KW-1185">Reference proteome</keyword>
<comment type="caution">
    <text evidence="4">The sequence shown here is derived from an EMBL/GenBank/DDBJ whole genome shotgun (WGS) entry which is preliminary data.</text>
</comment>
<dbReference type="AlphaFoldDB" id="A0A8T9BBZ6"/>
<proteinExistence type="inferred from homology"/>
<dbReference type="PRINTS" id="PR00080">
    <property type="entry name" value="SDRFAMILY"/>
</dbReference>
<dbReference type="PANTHER" id="PTHR24320">
    <property type="entry name" value="RETINOL DEHYDROGENASE"/>
    <property type="match status" value="1"/>
</dbReference>
<comment type="similarity">
    <text evidence="1 3">Belongs to the short-chain dehydrogenases/reductases (SDR) family.</text>
</comment>
<dbReference type="Gene3D" id="3.40.50.720">
    <property type="entry name" value="NAD(P)-binding Rossmann-like Domain"/>
    <property type="match status" value="1"/>
</dbReference>
<dbReference type="OrthoDB" id="191139at2759"/>
<evidence type="ECO:0000256" key="1">
    <source>
        <dbReference type="ARBA" id="ARBA00006484"/>
    </source>
</evidence>
<reference evidence="4 5" key="1">
    <citation type="submission" date="2018-05" db="EMBL/GenBank/DDBJ databases">
        <title>Whole genome sequencing for identification of molecular markers to develop diagnostic detection tools for the regulated plant pathogen Lachnellula willkommii.</title>
        <authorList>
            <person name="Giroux E."/>
            <person name="Bilodeau G."/>
        </authorList>
    </citation>
    <scope>NUCLEOTIDE SEQUENCE [LARGE SCALE GENOMIC DNA]</scope>
    <source>
        <strain evidence="4 5">CBS 203.66</strain>
    </source>
</reference>
<dbReference type="SUPFAM" id="SSF51735">
    <property type="entry name" value="NAD(P)-binding Rossmann-fold domains"/>
    <property type="match status" value="1"/>
</dbReference>
<evidence type="ECO:0000256" key="3">
    <source>
        <dbReference type="RuleBase" id="RU000363"/>
    </source>
</evidence>
<organism evidence="4 5">
    <name type="scientific">Lachnellula arida</name>
    <dbReference type="NCBI Taxonomy" id="1316785"/>
    <lineage>
        <taxon>Eukaryota</taxon>
        <taxon>Fungi</taxon>
        <taxon>Dikarya</taxon>
        <taxon>Ascomycota</taxon>
        <taxon>Pezizomycotina</taxon>
        <taxon>Leotiomycetes</taxon>
        <taxon>Helotiales</taxon>
        <taxon>Lachnaceae</taxon>
        <taxon>Lachnellula</taxon>
    </lineage>
</organism>
<evidence type="ECO:0000313" key="5">
    <source>
        <dbReference type="Proteomes" id="UP000469559"/>
    </source>
</evidence>
<accession>A0A8T9BBZ6</accession>
<dbReference type="Proteomes" id="UP000469559">
    <property type="component" value="Unassembled WGS sequence"/>
</dbReference>
<dbReference type="EMBL" id="QGMF01000245">
    <property type="protein sequence ID" value="TVY17544.1"/>
    <property type="molecule type" value="Genomic_DNA"/>
</dbReference>
<dbReference type="Pfam" id="PF00106">
    <property type="entry name" value="adh_short"/>
    <property type="match status" value="1"/>
</dbReference>
<protein>
    <submittedName>
        <fullName evidence="4">Short-chain dehydrogenase TIC 32-like protein</fullName>
    </submittedName>
</protein>
<keyword evidence="2" id="KW-0560">Oxidoreductase</keyword>
<dbReference type="PRINTS" id="PR00081">
    <property type="entry name" value="GDHRDH"/>
</dbReference>
<evidence type="ECO:0000256" key="2">
    <source>
        <dbReference type="ARBA" id="ARBA00023002"/>
    </source>
</evidence>
<dbReference type="GO" id="GO:0016491">
    <property type="term" value="F:oxidoreductase activity"/>
    <property type="evidence" value="ECO:0007669"/>
    <property type="project" value="UniProtKB-KW"/>
</dbReference>
<dbReference type="InterPro" id="IPR036291">
    <property type="entry name" value="NAD(P)-bd_dom_sf"/>
</dbReference>
<sequence>MPQSYDKSTTAEELVRDYASLIKGKVVLVTGVSPRSLGAFFIQSVAKAKPACIILGGRDIKKVQQTADDILALDSSVQVRNFEVDLASLASVRAAAAQVNGWDDIPVIDVLVNNAGVMALDHSVSPDGFEYHLAANHLGPFLFTNLVMKKVLASPNGRIVNVSSDGHRLNPFRFDDYNFDDGKTYNRWFAYGQSKTANMLMVLSLAEKLGSKHNLLSFSLHPGVIWTNLGGHLDWDKELDGLRSADKTLGNAEGWKEFDAKPIERGVATHIYASFDPNLKAHNGGYLLDSHVADPLKDTVKAWAVSSFEAERLWKLSEKLVGQEFSY</sequence>
<name>A0A8T9BBZ6_9HELO</name>
<dbReference type="InterPro" id="IPR002347">
    <property type="entry name" value="SDR_fam"/>
</dbReference>
<gene>
    <name evidence="4" type="ORF">LARI1_G005110</name>
</gene>
<evidence type="ECO:0000313" key="4">
    <source>
        <dbReference type="EMBL" id="TVY17544.1"/>
    </source>
</evidence>
<dbReference type="PANTHER" id="PTHR24320:SF283">
    <property type="entry name" value="RETINOL DEHYDROGENASE 11"/>
    <property type="match status" value="1"/>
</dbReference>